<dbReference type="PROSITE" id="PS50011">
    <property type="entry name" value="PROTEIN_KINASE_DOM"/>
    <property type="match status" value="1"/>
</dbReference>
<dbReference type="InterPro" id="IPR011009">
    <property type="entry name" value="Kinase-like_dom_sf"/>
</dbReference>
<accession>A0A2G2VNG1</accession>
<comment type="caution">
    <text evidence="2">The sequence shown here is derived from an EMBL/GenBank/DDBJ whole genome shotgun (WGS) entry which is preliminary data.</text>
</comment>
<dbReference type="SUPFAM" id="SSF56112">
    <property type="entry name" value="Protein kinase-like (PK-like)"/>
    <property type="match status" value="1"/>
</dbReference>
<dbReference type="Pfam" id="PF00069">
    <property type="entry name" value="Pkinase"/>
    <property type="match status" value="1"/>
</dbReference>
<dbReference type="GO" id="GO:0005524">
    <property type="term" value="F:ATP binding"/>
    <property type="evidence" value="ECO:0007669"/>
    <property type="project" value="InterPro"/>
</dbReference>
<dbReference type="GO" id="GO:0004672">
    <property type="term" value="F:protein kinase activity"/>
    <property type="evidence" value="ECO:0007669"/>
    <property type="project" value="InterPro"/>
</dbReference>
<organism evidence="2 3">
    <name type="scientific">Capsicum baccatum</name>
    <name type="common">Peruvian pepper</name>
    <dbReference type="NCBI Taxonomy" id="33114"/>
    <lineage>
        <taxon>Eukaryota</taxon>
        <taxon>Viridiplantae</taxon>
        <taxon>Streptophyta</taxon>
        <taxon>Embryophyta</taxon>
        <taxon>Tracheophyta</taxon>
        <taxon>Spermatophyta</taxon>
        <taxon>Magnoliopsida</taxon>
        <taxon>eudicotyledons</taxon>
        <taxon>Gunneridae</taxon>
        <taxon>Pentapetalae</taxon>
        <taxon>asterids</taxon>
        <taxon>lamiids</taxon>
        <taxon>Solanales</taxon>
        <taxon>Solanaceae</taxon>
        <taxon>Solanoideae</taxon>
        <taxon>Capsiceae</taxon>
        <taxon>Capsicum</taxon>
    </lineage>
</organism>
<dbReference type="EMBL" id="MLFT02000011">
    <property type="protein sequence ID" value="PHT34525.1"/>
    <property type="molecule type" value="Genomic_DNA"/>
</dbReference>
<keyword evidence="2" id="KW-0808">Transferase</keyword>
<protein>
    <submittedName>
        <fullName evidence="2">Serine/threonine-protein kinase SRK2H</fullName>
    </submittedName>
</protein>
<proteinExistence type="predicted"/>
<keyword evidence="3" id="KW-1185">Reference proteome</keyword>
<feature type="domain" description="Protein kinase" evidence="1">
    <location>
        <begin position="4"/>
        <end position="100"/>
    </location>
</feature>
<dbReference type="AlphaFoldDB" id="A0A2G2VNG1"/>
<reference evidence="2 3" key="1">
    <citation type="journal article" date="2017" name="Genome Biol.">
        <title>New reference genome sequences of hot pepper reveal the massive evolution of plant disease-resistance genes by retroduplication.</title>
        <authorList>
            <person name="Kim S."/>
            <person name="Park J."/>
            <person name="Yeom S.I."/>
            <person name="Kim Y.M."/>
            <person name="Seo E."/>
            <person name="Kim K.T."/>
            <person name="Kim M.S."/>
            <person name="Lee J.M."/>
            <person name="Cheong K."/>
            <person name="Shin H.S."/>
            <person name="Kim S.B."/>
            <person name="Han K."/>
            <person name="Lee J."/>
            <person name="Park M."/>
            <person name="Lee H.A."/>
            <person name="Lee H.Y."/>
            <person name="Lee Y."/>
            <person name="Oh S."/>
            <person name="Lee J.H."/>
            <person name="Choi E."/>
            <person name="Choi E."/>
            <person name="Lee S.E."/>
            <person name="Jeon J."/>
            <person name="Kim H."/>
            <person name="Choi G."/>
            <person name="Song H."/>
            <person name="Lee J."/>
            <person name="Lee S.C."/>
            <person name="Kwon J.K."/>
            <person name="Lee H.Y."/>
            <person name="Koo N."/>
            <person name="Hong Y."/>
            <person name="Kim R.W."/>
            <person name="Kang W.H."/>
            <person name="Huh J.H."/>
            <person name="Kang B.C."/>
            <person name="Yang T.J."/>
            <person name="Lee Y.H."/>
            <person name="Bennetzen J.L."/>
            <person name="Choi D."/>
        </authorList>
    </citation>
    <scope>NUCLEOTIDE SEQUENCE [LARGE SCALE GENOMIC DNA]</scope>
    <source>
        <strain evidence="3">cv. PBC81</strain>
    </source>
</reference>
<dbReference type="InterPro" id="IPR000719">
    <property type="entry name" value="Prot_kinase_dom"/>
</dbReference>
<dbReference type="PANTHER" id="PTHR24347">
    <property type="entry name" value="SERINE/THREONINE-PROTEIN KINASE"/>
    <property type="match status" value="1"/>
</dbReference>
<reference evidence="3" key="2">
    <citation type="journal article" date="2017" name="J. Anim. Genet.">
        <title>Multiple reference genome sequences of hot pepper reveal the massive evolution of plant disease resistance genes by retroduplication.</title>
        <authorList>
            <person name="Kim S."/>
            <person name="Park J."/>
            <person name="Yeom S.-I."/>
            <person name="Kim Y.-M."/>
            <person name="Seo E."/>
            <person name="Kim K.-T."/>
            <person name="Kim M.-S."/>
            <person name="Lee J.M."/>
            <person name="Cheong K."/>
            <person name="Shin H.-S."/>
            <person name="Kim S.-B."/>
            <person name="Han K."/>
            <person name="Lee J."/>
            <person name="Park M."/>
            <person name="Lee H.-A."/>
            <person name="Lee H.-Y."/>
            <person name="Lee Y."/>
            <person name="Oh S."/>
            <person name="Lee J.H."/>
            <person name="Choi E."/>
            <person name="Choi E."/>
            <person name="Lee S.E."/>
            <person name="Jeon J."/>
            <person name="Kim H."/>
            <person name="Choi G."/>
            <person name="Song H."/>
            <person name="Lee J."/>
            <person name="Lee S.-C."/>
            <person name="Kwon J.-K."/>
            <person name="Lee H.-Y."/>
            <person name="Koo N."/>
            <person name="Hong Y."/>
            <person name="Kim R.W."/>
            <person name="Kang W.-H."/>
            <person name="Huh J.H."/>
            <person name="Kang B.-C."/>
            <person name="Yang T.-J."/>
            <person name="Lee Y.-H."/>
            <person name="Bennetzen J.L."/>
            <person name="Choi D."/>
        </authorList>
    </citation>
    <scope>NUCLEOTIDE SEQUENCE [LARGE SCALE GENOMIC DNA]</scope>
    <source>
        <strain evidence="3">cv. PBC81</strain>
    </source>
</reference>
<dbReference type="Proteomes" id="UP000224567">
    <property type="component" value="Unassembled WGS sequence"/>
</dbReference>
<dbReference type="STRING" id="33114.A0A2G2VNG1"/>
<evidence type="ECO:0000313" key="3">
    <source>
        <dbReference type="Proteomes" id="UP000224567"/>
    </source>
</evidence>
<keyword evidence="2" id="KW-0418">Kinase</keyword>
<sequence>MKNYEVVKEFGSGNFGVARIMRHKETKQLVAMKYIEHGRKIDKNMAREIINCRSLRHPNIIHFKEMIVTPTHLGIVMEYVAGGELFDRIYQEGRFNEPEA</sequence>
<dbReference type="SMART" id="SM00220">
    <property type="entry name" value="S_TKc"/>
    <property type="match status" value="1"/>
</dbReference>
<evidence type="ECO:0000259" key="1">
    <source>
        <dbReference type="PROSITE" id="PS50011"/>
    </source>
</evidence>
<evidence type="ECO:0000313" key="2">
    <source>
        <dbReference type="EMBL" id="PHT34525.1"/>
    </source>
</evidence>
<dbReference type="Gene3D" id="3.30.200.20">
    <property type="entry name" value="Phosphorylase Kinase, domain 1"/>
    <property type="match status" value="1"/>
</dbReference>
<name>A0A2G2VNG1_CAPBA</name>
<gene>
    <name evidence="2" type="ORF">CQW23_26325</name>
</gene>
<dbReference type="OrthoDB" id="193931at2759"/>